<proteinExistence type="predicted"/>
<protein>
    <submittedName>
        <fullName evidence="1">Uncharacterized protein</fullName>
    </submittedName>
</protein>
<dbReference type="EMBL" id="CAUYUJ010018120">
    <property type="protein sequence ID" value="CAK0880819.1"/>
    <property type="molecule type" value="Genomic_DNA"/>
</dbReference>
<evidence type="ECO:0000313" key="1">
    <source>
        <dbReference type="EMBL" id="CAK0880819.1"/>
    </source>
</evidence>
<evidence type="ECO:0000313" key="2">
    <source>
        <dbReference type="Proteomes" id="UP001189429"/>
    </source>
</evidence>
<gene>
    <name evidence="1" type="ORF">PCOR1329_LOCUS63845</name>
</gene>
<accession>A0ABN9W416</accession>
<dbReference type="Proteomes" id="UP001189429">
    <property type="component" value="Unassembled WGS sequence"/>
</dbReference>
<organism evidence="1 2">
    <name type="scientific">Prorocentrum cordatum</name>
    <dbReference type="NCBI Taxonomy" id="2364126"/>
    <lineage>
        <taxon>Eukaryota</taxon>
        <taxon>Sar</taxon>
        <taxon>Alveolata</taxon>
        <taxon>Dinophyceae</taxon>
        <taxon>Prorocentrales</taxon>
        <taxon>Prorocentraceae</taxon>
        <taxon>Prorocentrum</taxon>
    </lineage>
</organism>
<sequence>MYPRWLWRWRPAAAKGGMESARGDLFSVQGHGATGDKLSSLHGEAKDLSPQLAAARDAMMQHGPIGEGRQDVDSVALAIGIPRWPKLDAPLPPKEAAACC</sequence>
<keyword evidence="2" id="KW-1185">Reference proteome</keyword>
<name>A0ABN9W416_9DINO</name>
<comment type="caution">
    <text evidence="1">The sequence shown here is derived from an EMBL/GenBank/DDBJ whole genome shotgun (WGS) entry which is preliminary data.</text>
</comment>
<reference evidence="1" key="1">
    <citation type="submission" date="2023-10" db="EMBL/GenBank/DDBJ databases">
        <authorList>
            <person name="Chen Y."/>
            <person name="Shah S."/>
            <person name="Dougan E. K."/>
            <person name="Thang M."/>
            <person name="Chan C."/>
        </authorList>
    </citation>
    <scope>NUCLEOTIDE SEQUENCE [LARGE SCALE GENOMIC DNA]</scope>
</reference>